<evidence type="ECO:0000256" key="1">
    <source>
        <dbReference type="SAM" id="MobiDB-lite"/>
    </source>
</evidence>
<proteinExistence type="predicted"/>
<name>A0A1L7RH90_9ACTO</name>
<feature type="region of interest" description="Disordered" evidence="1">
    <location>
        <begin position="89"/>
        <end position="235"/>
    </location>
</feature>
<gene>
    <name evidence="2" type="ORF">AAM4_1134</name>
</gene>
<protein>
    <submittedName>
        <fullName evidence="2">Uncharacterized protein</fullName>
    </submittedName>
</protein>
<dbReference type="EMBL" id="LK995491">
    <property type="protein sequence ID" value="CED90966.1"/>
    <property type="molecule type" value="Genomic_DNA"/>
</dbReference>
<sequence>MVGAARHQGCADLVAVVRRLRLPAVCLAVLCVWVCGGLTGGDCPGCGWCAGHGGAVGDAMGGMCAVDQVRRFARWTAHAPLDRCNRRLRRSNRRNPVQVGTPLRLRDPHDSDDSNDSSAVANTANPRTSPPQRRPSWPEDVLLGPRTTRWAREHPGSPENVLADPRTSQVRPRRPRRPETLPNVEGLGMKRSYSAGWHPPSTTSPTRRRPPAPENDLRRCNQCPNRHAHKREEPV</sequence>
<dbReference type="AlphaFoldDB" id="A0A1L7RH90"/>
<reference evidence="2" key="1">
    <citation type="submission" date="2014-07" db="EMBL/GenBank/DDBJ databases">
        <authorList>
            <person name="Zhang J.E."/>
            <person name="Yang H."/>
            <person name="Guo J."/>
            <person name="Deng Z."/>
            <person name="Luo H."/>
            <person name="Luo M."/>
            <person name="Zhao B."/>
        </authorList>
    </citation>
    <scope>NUCLEOTIDE SEQUENCE</scope>
    <source>
        <strain evidence="2">AM4</strain>
    </source>
</reference>
<organism evidence="2">
    <name type="scientific">Actinomyces succiniciruminis</name>
    <dbReference type="NCBI Taxonomy" id="1522002"/>
    <lineage>
        <taxon>Bacteria</taxon>
        <taxon>Bacillati</taxon>
        <taxon>Actinomycetota</taxon>
        <taxon>Actinomycetes</taxon>
        <taxon>Actinomycetales</taxon>
        <taxon>Actinomycetaceae</taxon>
        <taxon>Actinomyces</taxon>
    </lineage>
</organism>
<accession>A0A1L7RH90</accession>
<evidence type="ECO:0000313" key="2">
    <source>
        <dbReference type="EMBL" id="CED90966.1"/>
    </source>
</evidence>